<dbReference type="Proteomes" id="UP000269154">
    <property type="component" value="Unassembled WGS sequence"/>
</dbReference>
<dbReference type="GO" id="GO:0003677">
    <property type="term" value="F:DNA binding"/>
    <property type="evidence" value="ECO:0007669"/>
    <property type="project" value="InterPro"/>
</dbReference>
<keyword evidence="3" id="KW-1185">Reference proteome</keyword>
<dbReference type="InterPro" id="IPR002559">
    <property type="entry name" value="Transposase_11"/>
</dbReference>
<gene>
    <name evidence="2" type="ORF">D5R40_18875</name>
</gene>
<accession>A0A3N6PQU2</accession>
<sequence length="138" mass="15529">MVSGVVSTNDVSDDQIFSDLLDGVDGEIAQVSGDGAYDNYKCYEKARQPGAKTTIPPRKNAVIGQHGNCKCPPHPRDENLRRIRIVGRKKWKGECGDHRPSLSETTMFRLKVLFGGKLRRRKFDNQSVELYHVRTGQL</sequence>
<dbReference type="GO" id="GO:0006313">
    <property type="term" value="P:DNA transposition"/>
    <property type="evidence" value="ECO:0007669"/>
    <property type="project" value="InterPro"/>
</dbReference>
<proteinExistence type="predicted"/>
<dbReference type="PANTHER" id="PTHR34631:SF3">
    <property type="entry name" value="ISSOD12 TRANSPOSASE TNPA_ISSOD12"/>
    <property type="match status" value="1"/>
</dbReference>
<feature type="domain" description="Transposase IS4-like" evidence="1">
    <location>
        <begin position="5"/>
        <end position="131"/>
    </location>
</feature>
<protein>
    <submittedName>
        <fullName evidence="2">IS4/IS5 family transposase</fullName>
    </submittedName>
</protein>
<evidence type="ECO:0000313" key="2">
    <source>
        <dbReference type="EMBL" id="RQH36711.1"/>
    </source>
</evidence>
<name>A0A3N6PQU2_9CYAN</name>
<evidence type="ECO:0000259" key="1">
    <source>
        <dbReference type="Pfam" id="PF01609"/>
    </source>
</evidence>
<dbReference type="AlphaFoldDB" id="A0A3N6PQU2"/>
<dbReference type="OrthoDB" id="526244at2"/>
<dbReference type="InterPro" id="IPR053172">
    <property type="entry name" value="Tn903_transposase"/>
</dbReference>
<dbReference type="PANTHER" id="PTHR34631">
    <property type="match status" value="1"/>
</dbReference>
<evidence type="ECO:0000313" key="3">
    <source>
        <dbReference type="Proteomes" id="UP000269154"/>
    </source>
</evidence>
<dbReference type="EMBL" id="RCBY01000113">
    <property type="protein sequence ID" value="RQH36711.1"/>
    <property type="molecule type" value="Genomic_DNA"/>
</dbReference>
<dbReference type="GO" id="GO:0004803">
    <property type="term" value="F:transposase activity"/>
    <property type="evidence" value="ECO:0007669"/>
    <property type="project" value="InterPro"/>
</dbReference>
<dbReference type="Pfam" id="PF01609">
    <property type="entry name" value="DDE_Tnp_1"/>
    <property type="match status" value="1"/>
</dbReference>
<reference evidence="2 3" key="1">
    <citation type="journal article" date="2018" name="ACS Chem. Biol.">
        <title>Ketoreductase domain dysfunction expands chemodiversity: malyngamide biosynthesis in the cyanobacterium Okeania hirsuta.</title>
        <authorList>
            <person name="Moss N.A."/>
            <person name="Leao T."/>
            <person name="Rankin M."/>
            <person name="McCullough T.M."/>
            <person name="Qu P."/>
            <person name="Korobeynikov A."/>
            <person name="Smith J.L."/>
            <person name="Gerwick L."/>
            <person name="Gerwick W.H."/>
        </authorList>
    </citation>
    <scope>NUCLEOTIDE SEQUENCE [LARGE SCALE GENOMIC DNA]</scope>
    <source>
        <strain evidence="2 3">PAB10Feb10-1</strain>
    </source>
</reference>
<comment type="caution">
    <text evidence="2">The sequence shown here is derived from an EMBL/GenBank/DDBJ whole genome shotgun (WGS) entry which is preliminary data.</text>
</comment>
<organism evidence="2 3">
    <name type="scientific">Okeania hirsuta</name>
    <dbReference type="NCBI Taxonomy" id="1458930"/>
    <lineage>
        <taxon>Bacteria</taxon>
        <taxon>Bacillati</taxon>
        <taxon>Cyanobacteriota</taxon>
        <taxon>Cyanophyceae</taxon>
        <taxon>Oscillatoriophycideae</taxon>
        <taxon>Oscillatoriales</taxon>
        <taxon>Microcoleaceae</taxon>
        <taxon>Okeania</taxon>
    </lineage>
</organism>